<reference evidence="2 3" key="1">
    <citation type="journal article" date="2004" name="Science">
        <title>The genome of the diatom Thalassiosira pseudonana: ecology, evolution, and metabolism.</title>
        <authorList>
            <person name="Armbrust E.V."/>
            <person name="Berges J.A."/>
            <person name="Bowler C."/>
            <person name="Green B.R."/>
            <person name="Martinez D."/>
            <person name="Putnam N.H."/>
            <person name="Zhou S."/>
            <person name="Allen A.E."/>
            <person name="Apt K.E."/>
            <person name="Bechner M."/>
            <person name="Brzezinski M.A."/>
            <person name="Chaal B.K."/>
            <person name="Chiovitti A."/>
            <person name="Davis A.K."/>
            <person name="Demarest M.S."/>
            <person name="Detter J.C."/>
            <person name="Glavina T."/>
            <person name="Goodstein D."/>
            <person name="Hadi M.Z."/>
            <person name="Hellsten U."/>
            <person name="Hildebrand M."/>
            <person name="Jenkins B.D."/>
            <person name="Jurka J."/>
            <person name="Kapitonov V.V."/>
            <person name="Kroger N."/>
            <person name="Lau W.W."/>
            <person name="Lane T.W."/>
            <person name="Larimer F.W."/>
            <person name="Lippmeier J.C."/>
            <person name="Lucas S."/>
            <person name="Medina M."/>
            <person name="Montsant A."/>
            <person name="Obornik M."/>
            <person name="Parker M.S."/>
            <person name="Palenik B."/>
            <person name="Pazour G.J."/>
            <person name="Richardson P.M."/>
            <person name="Rynearson T.A."/>
            <person name="Saito M.A."/>
            <person name="Schwartz D.C."/>
            <person name="Thamatrakoln K."/>
            <person name="Valentin K."/>
            <person name="Vardi A."/>
            <person name="Wilkerson F.P."/>
            <person name="Rokhsar D.S."/>
        </authorList>
    </citation>
    <scope>NUCLEOTIDE SEQUENCE [LARGE SCALE GENOMIC DNA]</scope>
    <source>
        <strain evidence="2 3">CCMP1335</strain>
    </source>
</reference>
<keyword evidence="3" id="KW-1185">Reference proteome</keyword>
<organism evidence="2 3">
    <name type="scientific">Thalassiosira pseudonana</name>
    <name type="common">Marine diatom</name>
    <name type="synonym">Cyclotella nana</name>
    <dbReference type="NCBI Taxonomy" id="35128"/>
    <lineage>
        <taxon>Eukaryota</taxon>
        <taxon>Sar</taxon>
        <taxon>Stramenopiles</taxon>
        <taxon>Ochrophyta</taxon>
        <taxon>Bacillariophyta</taxon>
        <taxon>Coscinodiscophyceae</taxon>
        <taxon>Thalassiosirophycidae</taxon>
        <taxon>Thalassiosirales</taxon>
        <taxon>Thalassiosiraceae</taxon>
        <taxon>Thalassiosira</taxon>
    </lineage>
</organism>
<feature type="region of interest" description="Disordered" evidence="1">
    <location>
        <begin position="341"/>
        <end position="366"/>
    </location>
</feature>
<evidence type="ECO:0000313" key="3">
    <source>
        <dbReference type="Proteomes" id="UP000001449"/>
    </source>
</evidence>
<protein>
    <submittedName>
        <fullName evidence="2">Uncharacterized protein</fullName>
    </submittedName>
</protein>
<evidence type="ECO:0000256" key="1">
    <source>
        <dbReference type="SAM" id="MobiDB-lite"/>
    </source>
</evidence>
<dbReference type="InterPro" id="IPR011990">
    <property type="entry name" value="TPR-like_helical_dom_sf"/>
</dbReference>
<dbReference type="eggNOG" id="ENOG502TAXZ">
    <property type="taxonomic scope" value="Eukaryota"/>
</dbReference>
<proteinExistence type="predicted"/>
<accession>B8C8H6</accession>
<name>B8C8H6_THAPS</name>
<dbReference type="KEGG" id="tps:THAPSDRAFT_8130"/>
<dbReference type="RefSeq" id="XP_002292314.1">
    <property type="nucleotide sequence ID" value="XM_002292278.1"/>
</dbReference>
<gene>
    <name evidence="2" type="ORF">THAPSDRAFT_8130</name>
</gene>
<dbReference type="PaxDb" id="35128-Thaps8130"/>
<dbReference type="AlphaFoldDB" id="B8C8H6"/>
<dbReference type="Proteomes" id="UP000001449">
    <property type="component" value="Chromosome 9"/>
</dbReference>
<reference evidence="2 3" key="2">
    <citation type="journal article" date="2008" name="Nature">
        <title>The Phaeodactylum genome reveals the evolutionary history of diatom genomes.</title>
        <authorList>
            <person name="Bowler C."/>
            <person name="Allen A.E."/>
            <person name="Badger J.H."/>
            <person name="Grimwood J."/>
            <person name="Jabbari K."/>
            <person name="Kuo A."/>
            <person name="Maheswari U."/>
            <person name="Martens C."/>
            <person name="Maumus F."/>
            <person name="Otillar R.P."/>
            <person name="Rayko E."/>
            <person name="Salamov A."/>
            <person name="Vandepoele K."/>
            <person name="Beszteri B."/>
            <person name="Gruber A."/>
            <person name="Heijde M."/>
            <person name="Katinka M."/>
            <person name="Mock T."/>
            <person name="Valentin K."/>
            <person name="Verret F."/>
            <person name="Berges J.A."/>
            <person name="Brownlee C."/>
            <person name="Cadoret J.P."/>
            <person name="Chiovitti A."/>
            <person name="Choi C.J."/>
            <person name="Coesel S."/>
            <person name="De Martino A."/>
            <person name="Detter J.C."/>
            <person name="Durkin C."/>
            <person name="Falciatore A."/>
            <person name="Fournet J."/>
            <person name="Haruta M."/>
            <person name="Huysman M.J."/>
            <person name="Jenkins B.D."/>
            <person name="Jiroutova K."/>
            <person name="Jorgensen R.E."/>
            <person name="Joubert Y."/>
            <person name="Kaplan A."/>
            <person name="Kroger N."/>
            <person name="Kroth P.G."/>
            <person name="La Roche J."/>
            <person name="Lindquist E."/>
            <person name="Lommer M."/>
            <person name="Martin-Jezequel V."/>
            <person name="Lopez P.J."/>
            <person name="Lucas S."/>
            <person name="Mangogna M."/>
            <person name="McGinnis K."/>
            <person name="Medlin L.K."/>
            <person name="Montsant A."/>
            <person name="Oudot-Le Secq M.P."/>
            <person name="Napoli C."/>
            <person name="Obornik M."/>
            <person name="Parker M.S."/>
            <person name="Petit J.L."/>
            <person name="Porcel B.M."/>
            <person name="Poulsen N."/>
            <person name="Robison M."/>
            <person name="Rychlewski L."/>
            <person name="Rynearson T.A."/>
            <person name="Schmutz J."/>
            <person name="Shapiro H."/>
            <person name="Siaut M."/>
            <person name="Stanley M."/>
            <person name="Sussman M.R."/>
            <person name="Taylor A.R."/>
            <person name="Vardi A."/>
            <person name="von Dassow P."/>
            <person name="Vyverman W."/>
            <person name="Willis A."/>
            <person name="Wyrwicz L.S."/>
            <person name="Rokhsar D.S."/>
            <person name="Weissenbach J."/>
            <person name="Armbrust E.V."/>
            <person name="Green B.R."/>
            <person name="Van de Peer Y."/>
            <person name="Grigoriev I.V."/>
        </authorList>
    </citation>
    <scope>NUCLEOTIDE SEQUENCE [LARGE SCALE GENOMIC DNA]</scope>
    <source>
        <strain evidence="2 3">CCMP1335</strain>
    </source>
</reference>
<dbReference type="SUPFAM" id="SSF48452">
    <property type="entry name" value="TPR-like"/>
    <property type="match status" value="1"/>
</dbReference>
<dbReference type="InParanoid" id="B8C8H6"/>
<evidence type="ECO:0000313" key="2">
    <source>
        <dbReference type="EMBL" id="EED90289.1"/>
    </source>
</evidence>
<dbReference type="EMBL" id="CM000645">
    <property type="protein sequence ID" value="EED90289.1"/>
    <property type="molecule type" value="Genomic_DNA"/>
</dbReference>
<dbReference type="HOGENOM" id="CLU_316551_0_0_1"/>
<dbReference type="GeneID" id="7448105"/>
<sequence>MSTAAAACHYQSGRFSLAIAEFEQCERLANKTKLMIPSDGERRTDDDDDDADGEKWITAEDINSASTKIPRKNCIARMEIVALPSLARLADIAMCRFRSAACGKSSVNASSSSTEATTDQATVDDNTTYCLWSDALESNTCYRHALKGAALSLVQTCANEVRLHDQVQQLYQSQPQQQRLDRQCKEYQSIQTTMKSTAMAMLMAGVAASHLYLHNATVSDDTYNPNSADAWSVLVETATLAADLTLARQKFMEHMKDVFLVNDKDKLNTSLDRFNKASSLLEQSICILNEALCDNNSTTIGTANNEREAVTMQSFRTALKVAAMATGRLILPKVDSQVLGERGEQLPKRQKTQDSANDGRRETTTGAWNSVYRHGNMQLQSREQLVDALSFHSALVSSTSNMREALLQKRELCFNESIYWESQVDTLFGENIPTAKSEGFSGYAWKIRHCLCGLEVSKSSSEKRQSSRALERLAASISSRFACDLVGCIRAKNGEYSRALEMFQRSLECSEYGDTDEEIDGGLVQRRTLLNMVSCFLALGEVNTPLELMLHLWTTLIEAKTDLIGIRPQAFLLSPGRKEMESVLIGGCNDSTTCPKFRLLWMLFHTTSLARDWATCLSSTEEMMELLACKKGGSDHLREKITSAFALLQCRRPSPAQDICRQFIHRSNRENEESDIFEQLLAIVAELYNADGSLSLERDTNNDDDDSPFQCTRRAESSLSMLASLDYLKVPKLLSELRVFVLNNRGIALLLEGDSVGALSYFREAIETTYNSNETTKHQVAWLQIPVAFNLSLLLLQIGRVEESFKVWLSNRRHLSIWESAIRGDATALSKLRSAHVMAVNRHGLLIAKRGMKLDSMDQENVLEWVPSKAVQEEVTEDSSNVNGVDASQVTALDVVALRYAVSIAEKKSSAMFRRKSGSVGH</sequence>